<keyword evidence="2" id="KW-1185">Reference proteome</keyword>
<sequence>MQRPAFSLSSRPACGSNPPTKKKNIFLCRPRIDLLVSLIAVFGMDLLKKRADSRGGEVGMVWSFPEASRGFRNGIGAGANFFWIWATVASGEVRAGHRPILRLVVIGLNFGIQDKINSACWHFIERVLGGGVEPWRWCLRLELELTVAGHCCVLAKRN</sequence>
<dbReference type="Proteomes" id="UP000797356">
    <property type="component" value="Chromosome 1"/>
</dbReference>
<name>A0A8K0HWZ6_COCNU</name>
<dbReference type="EMBL" id="CM017872">
    <property type="protein sequence ID" value="KAG1328021.1"/>
    <property type="molecule type" value="Genomic_DNA"/>
</dbReference>
<gene>
    <name evidence="1" type="ORF">COCNU_01G019550</name>
</gene>
<organism evidence="1 2">
    <name type="scientific">Cocos nucifera</name>
    <name type="common">Coconut palm</name>
    <dbReference type="NCBI Taxonomy" id="13894"/>
    <lineage>
        <taxon>Eukaryota</taxon>
        <taxon>Viridiplantae</taxon>
        <taxon>Streptophyta</taxon>
        <taxon>Embryophyta</taxon>
        <taxon>Tracheophyta</taxon>
        <taxon>Spermatophyta</taxon>
        <taxon>Magnoliopsida</taxon>
        <taxon>Liliopsida</taxon>
        <taxon>Arecaceae</taxon>
        <taxon>Arecoideae</taxon>
        <taxon>Cocoseae</taxon>
        <taxon>Attaleinae</taxon>
        <taxon>Cocos</taxon>
    </lineage>
</organism>
<accession>A0A8K0HWZ6</accession>
<evidence type="ECO:0000313" key="1">
    <source>
        <dbReference type="EMBL" id="KAG1328021.1"/>
    </source>
</evidence>
<proteinExistence type="predicted"/>
<protein>
    <submittedName>
        <fullName evidence="1">Uncharacterized protein</fullName>
    </submittedName>
</protein>
<evidence type="ECO:0000313" key="2">
    <source>
        <dbReference type="Proteomes" id="UP000797356"/>
    </source>
</evidence>
<dbReference type="AlphaFoldDB" id="A0A8K0HWZ6"/>
<comment type="caution">
    <text evidence="1">The sequence shown here is derived from an EMBL/GenBank/DDBJ whole genome shotgun (WGS) entry which is preliminary data.</text>
</comment>
<reference evidence="1" key="1">
    <citation type="journal article" date="2017" name="Gigascience">
        <title>The genome draft of coconut (Cocos nucifera).</title>
        <authorList>
            <person name="Xiao Y."/>
            <person name="Xu P."/>
            <person name="Fan H."/>
            <person name="Baudouin L."/>
            <person name="Xia W."/>
            <person name="Bocs S."/>
            <person name="Xu J."/>
            <person name="Li Q."/>
            <person name="Guo A."/>
            <person name="Zhou L."/>
            <person name="Li J."/>
            <person name="Wu Y."/>
            <person name="Ma Z."/>
            <person name="Armero A."/>
            <person name="Issali A.E."/>
            <person name="Liu N."/>
            <person name="Peng M."/>
            <person name="Yang Y."/>
        </authorList>
    </citation>
    <scope>NUCLEOTIDE SEQUENCE</scope>
    <source>
        <tissue evidence="1">Spear leaf of Hainan Tall coconut</tissue>
    </source>
</reference>
<reference evidence="1" key="2">
    <citation type="submission" date="2019-07" db="EMBL/GenBank/DDBJ databases">
        <authorList>
            <person name="Yang Y."/>
            <person name="Bocs S."/>
            <person name="Baudouin L."/>
        </authorList>
    </citation>
    <scope>NUCLEOTIDE SEQUENCE</scope>
    <source>
        <tissue evidence="1">Spear leaf of Hainan Tall coconut</tissue>
    </source>
</reference>